<evidence type="ECO:0000313" key="9">
    <source>
        <dbReference type="EMBL" id="TNB57859.1"/>
    </source>
</evidence>
<keyword evidence="7" id="KW-0961">Cell wall biogenesis/degradation</keyword>
<name>A0AAX2UL07_9BACT</name>
<dbReference type="NCBIfam" id="TIGR01087">
    <property type="entry name" value="murD"/>
    <property type="match status" value="1"/>
</dbReference>
<dbReference type="SUPFAM" id="SSF53244">
    <property type="entry name" value="MurD-like peptide ligases, peptide-binding domain"/>
    <property type="match status" value="1"/>
</dbReference>
<sequence>MKKSLFGYGKTTKAIAQTLAHKMGNFAIYDDKFKEKSCDEFGNWLLPVSAFEPENSELEIPSPGFPPTHKLIKQAKNLQSEYDFFYDVMPKSVWISGTNGKTTTTQMTGHLLAKIGAQIGGNVGTPLALLEPFAKLWILETSSFTLHHTHTAKPEIYALLPISADHLSWHGSFKAYTNAKLSVLERMGENNVAILPKAYENFPTKAHIISYEDEFDLAKKMEIDANKISFTPPFLLDAIMALSIEKILLDSLSYELLNSFIMEKNKLEELFDTQNRLWVNDTKATNESAVIEALKRYKDKKIHLIVGGDDKGVDLSALFSFMREFDIELYAIGVSSEKMMAYAKKFGLNATKCEFLPKAVEEISKKLKLGEVALLSPACASLDQFSSYLERGECFKKSITNLKE</sequence>
<dbReference type="GO" id="GO:0071555">
    <property type="term" value="P:cell wall organization"/>
    <property type="evidence" value="ECO:0007669"/>
    <property type="project" value="UniProtKB-KW"/>
</dbReference>
<keyword evidence="3 7" id="KW-0963">Cytoplasm</keyword>
<evidence type="ECO:0000256" key="6">
    <source>
        <dbReference type="ARBA" id="ARBA00022840"/>
    </source>
</evidence>
<dbReference type="InterPro" id="IPR036615">
    <property type="entry name" value="Mur_ligase_C_dom_sf"/>
</dbReference>
<keyword evidence="7" id="KW-0132">Cell division</keyword>
<keyword evidence="4 7" id="KW-0436">Ligase</keyword>
<dbReference type="HAMAP" id="MF_00639">
    <property type="entry name" value="MurD"/>
    <property type="match status" value="1"/>
</dbReference>
<dbReference type="GO" id="GO:0008764">
    <property type="term" value="F:UDP-N-acetylmuramoylalanine-D-glutamate ligase activity"/>
    <property type="evidence" value="ECO:0007669"/>
    <property type="project" value="UniProtKB-UniRule"/>
</dbReference>
<dbReference type="InterPro" id="IPR005762">
    <property type="entry name" value="MurD"/>
</dbReference>
<evidence type="ECO:0000256" key="3">
    <source>
        <dbReference type="ARBA" id="ARBA00022490"/>
    </source>
</evidence>
<dbReference type="Proteomes" id="UP000306813">
    <property type="component" value="Unassembled WGS sequence"/>
</dbReference>
<organism evidence="9 11">
    <name type="scientific">Campylobacter helveticus</name>
    <dbReference type="NCBI Taxonomy" id="28898"/>
    <lineage>
        <taxon>Bacteria</taxon>
        <taxon>Pseudomonadati</taxon>
        <taxon>Campylobacterota</taxon>
        <taxon>Epsilonproteobacteria</taxon>
        <taxon>Campylobacterales</taxon>
        <taxon>Campylobacteraceae</taxon>
        <taxon>Campylobacter</taxon>
    </lineage>
</organism>
<gene>
    <name evidence="7" type="primary">murD</name>
    <name evidence="9" type="ORF">FDW42_03935</name>
    <name evidence="10" type="ORF">FVD16_06035</name>
</gene>
<keyword evidence="6 7" id="KW-0067">ATP-binding</keyword>
<proteinExistence type="inferred from homology"/>
<dbReference type="InterPro" id="IPR013221">
    <property type="entry name" value="Mur_ligase_cen"/>
</dbReference>
<dbReference type="GO" id="GO:0005737">
    <property type="term" value="C:cytoplasm"/>
    <property type="evidence" value="ECO:0007669"/>
    <property type="project" value="UniProtKB-SubCell"/>
</dbReference>
<keyword evidence="12" id="KW-1185">Reference proteome</keyword>
<evidence type="ECO:0000256" key="4">
    <source>
        <dbReference type="ARBA" id="ARBA00022598"/>
    </source>
</evidence>
<dbReference type="InterPro" id="IPR036565">
    <property type="entry name" value="Mur-like_cat_sf"/>
</dbReference>
<dbReference type="GO" id="GO:0051301">
    <property type="term" value="P:cell division"/>
    <property type="evidence" value="ECO:0007669"/>
    <property type="project" value="UniProtKB-KW"/>
</dbReference>
<dbReference type="KEGG" id="chv:CHELV3228_0538"/>
<comment type="catalytic activity">
    <reaction evidence="7">
        <text>UDP-N-acetyl-alpha-D-muramoyl-L-alanine + D-glutamate + ATP = UDP-N-acetyl-alpha-D-muramoyl-L-alanyl-D-glutamate + ADP + phosphate + H(+)</text>
        <dbReference type="Rhea" id="RHEA:16429"/>
        <dbReference type="ChEBI" id="CHEBI:15378"/>
        <dbReference type="ChEBI" id="CHEBI:29986"/>
        <dbReference type="ChEBI" id="CHEBI:30616"/>
        <dbReference type="ChEBI" id="CHEBI:43474"/>
        <dbReference type="ChEBI" id="CHEBI:83898"/>
        <dbReference type="ChEBI" id="CHEBI:83900"/>
        <dbReference type="ChEBI" id="CHEBI:456216"/>
        <dbReference type="EC" id="6.3.2.9"/>
    </reaction>
</comment>
<dbReference type="EMBL" id="VDBS01000032">
    <property type="protein sequence ID" value="TNB57859.1"/>
    <property type="molecule type" value="Genomic_DNA"/>
</dbReference>
<protein>
    <recommendedName>
        <fullName evidence="7">UDP-N-acetylmuramoylalanine--D-glutamate ligase</fullName>
        <ecNumber evidence="7">6.3.2.9</ecNumber>
    </recommendedName>
    <alternativeName>
        <fullName evidence="7">D-glutamic acid-adding enzyme</fullName>
    </alternativeName>
    <alternativeName>
        <fullName evidence="7">UDP-N-acetylmuramoyl-L-alanyl-D-glutamate synthetase</fullName>
    </alternativeName>
</protein>
<evidence type="ECO:0000256" key="1">
    <source>
        <dbReference type="ARBA" id="ARBA00004496"/>
    </source>
</evidence>
<keyword evidence="7" id="KW-0131">Cell cycle</keyword>
<dbReference type="GeneID" id="52036457"/>
<evidence type="ECO:0000313" key="11">
    <source>
        <dbReference type="Proteomes" id="UP000306813"/>
    </source>
</evidence>
<dbReference type="RefSeq" id="WP_082199426.1">
    <property type="nucleotide sequence ID" value="NZ_CP020478.1"/>
</dbReference>
<reference evidence="10 12" key="2">
    <citation type="submission" date="2019-08" db="EMBL/GenBank/DDBJ databases">
        <title>Rapid identification of Enteric Bacteria from Whole Genome Sequences (WGS) using Average Nucleotide Identity (ANI).</title>
        <authorList>
            <person name="Lane C."/>
        </authorList>
    </citation>
    <scope>NUCLEOTIDE SEQUENCE [LARGE SCALE GENOMIC DNA]</scope>
    <source>
        <strain evidence="10 12">D4984</strain>
    </source>
</reference>
<dbReference type="GO" id="GO:0005524">
    <property type="term" value="F:ATP binding"/>
    <property type="evidence" value="ECO:0007669"/>
    <property type="project" value="UniProtKB-UniRule"/>
</dbReference>
<comment type="subcellular location">
    <subcellularLocation>
        <location evidence="1 7">Cytoplasm</location>
    </subcellularLocation>
</comment>
<dbReference type="Proteomes" id="UP000321317">
    <property type="component" value="Unassembled WGS sequence"/>
</dbReference>
<dbReference type="PANTHER" id="PTHR43692">
    <property type="entry name" value="UDP-N-ACETYLMURAMOYLALANINE--D-GLUTAMATE LIGASE"/>
    <property type="match status" value="1"/>
</dbReference>
<evidence type="ECO:0000313" key="12">
    <source>
        <dbReference type="Proteomes" id="UP000321317"/>
    </source>
</evidence>
<keyword evidence="7" id="KW-0133">Cell shape</keyword>
<dbReference type="AlphaFoldDB" id="A0AAX2UL07"/>
<keyword evidence="7" id="KW-0573">Peptidoglycan synthesis</keyword>
<evidence type="ECO:0000259" key="8">
    <source>
        <dbReference type="Pfam" id="PF08245"/>
    </source>
</evidence>
<evidence type="ECO:0000256" key="5">
    <source>
        <dbReference type="ARBA" id="ARBA00022741"/>
    </source>
</evidence>
<dbReference type="PANTHER" id="PTHR43692:SF1">
    <property type="entry name" value="UDP-N-ACETYLMURAMOYLALANINE--D-GLUTAMATE LIGASE"/>
    <property type="match status" value="1"/>
</dbReference>
<evidence type="ECO:0000256" key="7">
    <source>
        <dbReference type="HAMAP-Rule" id="MF_00639"/>
    </source>
</evidence>
<dbReference type="GO" id="GO:0009252">
    <property type="term" value="P:peptidoglycan biosynthetic process"/>
    <property type="evidence" value="ECO:0007669"/>
    <property type="project" value="UniProtKB-UniRule"/>
</dbReference>
<dbReference type="EC" id="6.3.2.9" evidence="7"/>
<feature type="binding site" evidence="7">
    <location>
        <begin position="97"/>
        <end position="103"/>
    </location>
    <ligand>
        <name>ATP</name>
        <dbReference type="ChEBI" id="CHEBI:30616"/>
    </ligand>
</feature>
<feature type="domain" description="Mur ligase central" evidence="8">
    <location>
        <begin position="95"/>
        <end position="200"/>
    </location>
</feature>
<comment type="caution">
    <text evidence="9">The sequence shown here is derived from an EMBL/GenBank/DDBJ whole genome shotgun (WGS) entry which is preliminary data.</text>
</comment>
<comment type="similarity">
    <text evidence="7">Belongs to the MurCDEF family.</text>
</comment>
<evidence type="ECO:0000313" key="10">
    <source>
        <dbReference type="EMBL" id="TXK56875.1"/>
    </source>
</evidence>
<comment type="pathway">
    <text evidence="2 7">Cell wall biogenesis; peptidoglycan biosynthesis.</text>
</comment>
<evidence type="ECO:0000256" key="2">
    <source>
        <dbReference type="ARBA" id="ARBA00004752"/>
    </source>
</evidence>
<accession>A0AAX2UL07</accession>
<dbReference type="Gene3D" id="3.90.190.20">
    <property type="entry name" value="Mur ligase, C-terminal domain"/>
    <property type="match status" value="1"/>
</dbReference>
<dbReference type="Gene3D" id="3.40.1190.10">
    <property type="entry name" value="Mur-like, catalytic domain"/>
    <property type="match status" value="1"/>
</dbReference>
<keyword evidence="5 7" id="KW-0547">Nucleotide-binding</keyword>
<reference evidence="9 11" key="1">
    <citation type="submission" date="2019-05" db="EMBL/GenBank/DDBJ databases">
        <title>Draft genomes of eight strains of Campylobacter helveticus isolated from cats and a dog in New Zealand.</title>
        <authorList>
            <person name="Bojanic K."/>
            <person name="Midwinter A.C."/>
            <person name="Biggs P.J."/>
            <person name="Acke E."/>
            <person name="Cornelius A.J."/>
            <person name="Marshall J.C."/>
        </authorList>
    </citation>
    <scope>NUCLEOTIDE SEQUENCE [LARGE SCALE GENOMIC DNA]</scope>
    <source>
        <strain evidence="9 11">ACP123b</strain>
    </source>
</reference>
<comment type="function">
    <text evidence="7">Cell wall formation. Catalyzes the addition of glutamate to the nucleotide precursor UDP-N-acetylmuramoyl-L-alanine (UMA).</text>
</comment>
<dbReference type="SUPFAM" id="SSF53623">
    <property type="entry name" value="MurD-like peptide ligases, catalytic domain"/>
    <property type="match status" value="1"/>
</dbReference>
<dbReference type="Pfam" id="PF08245">
    <property type="entry name" value="Mur_ligase_M"/>
    <property type="match status" value="1"/>
</dbReference>
<dbReference type="GO" id="GO:0008360">
    <property type="term" value="P:regulation of cell shape"/>
    <property type="evidence" value="ECO:0007669"/>
    <property type="project" value="UniProtKB-KW"/>
</dbReference>
<dbReference type="EMBL" id="VRMA01000052">
    <property type="protein sequence ID" value="TXK56875.1"/>
    <property type="molecule type" value="Genomic_DNA"/>
</dbReference>